<evidence type="ECO:0000313" key="6">
    <source>
        <dbReference type="Proteomes" id="UP000027138"/>
    </source>
</evidence>
<feature type="region of interest" description="Disordered" evidence="3">
    <location>
        <begin position="238"/>
        <end position="262"/>
    </location>
</feature>
<dbReference type="Gene3D" id="1.10.10.1420">
    <property type="entry name" value="DNA replication factor Cdt1, C-terminal WH domain"/>
    <property type="match status" value="1"/>
</dbReference>
<protein>
    <recommendedName>
        <fullName evidence="4">CDT1 Geminin-binding domain-containing protein</fullName>
    </recommendedName>
</protein>
<dbReference type="InterPro" id="IPR014939">
    <property type="entry name" value="CDT1_Gemini-bd-like"/>
</dbReference>
<dbReference type="OrthoDB" id="341730at2759"/>
<feature type="compositionally biased region" description="Polar residues" evidence="3">
    <location>
        <begin position="238"/>
        <end position="255"/>
    </location>
</feature>
<dbReference type="GO" id="GO:0071163">
    <property type="term" value="P:DNA replication preinitiation complex assembly"/>
    <property type="evidence" value="ECO:0007669"/>
    <property type="project" value="InterPro"/>
</dbReference>
<dbReference type="SMART" id="SM01075">
    <property type="entry name" value="CDT1"/>
    <property type="match status" value="1"/>
</dbReference>
<dbReference type="GO" id="GO:0005634">
    <property type="term" value="C:nucleus"/>
    <property type="evidence" value="ECO:0007669"/>
    <property type="project" value="TreeGrafter"/>
</dbReference>
<dbReference type="EMBL" id="KK914227">
    <property type="protein sequence ID" value="KDP45821.1"/>
    <property type="molecule type" value="Genomic_DNA"/>
</dbReference>
<dbReference type="PANTHER" id="PTHR28637">
    <property type="entry name" value="DNA REPLICATION FACTOR CDT1"/>
    <property type="match status" value="1"/>
</dbReference>
<reference evidence="5 6" key="1">
    <citation type="journal article" date="2014" name="PLoS ONE">
        <title>Global Analysis of Gene Expression Profiles in Physic Nut (Jatropha curcas L.) Seedlings Exposed to Salt Stress.</title>
        <authorList>
            <person name="Zhang L."/>
            <person name="Zhang C."/>
            <person name="Wu P."/>
            <person name="Chen Y."/>
            <person name="Li M."/>
            <person name="Jiang H."/>
            <person name="Wu G."/>
        </authorList>
    </citation>
    <scope>NUCLEOTIDE SEQUENCE [LARGE SCALE GENOMIC DNA]</scope>
    <source>
        <strain evidence="6">cv. GZQX0401</strain>
        <tissue evidence="5">Young leaves</tissue>
    </source>
</reference>
<dbReference type="InterPro" id="IPR038090">
    <property type="entry name" value="Cdt1_C_WH_dom_sf"/>
</dbReference>
<evidence type="ECO:0000313" key="5">
    <source>
        <dbReference type="EMBL" id="KDP45821.1"/>
    </source>
</evidence>
<dbReference type="Pfam" id="PF08839">
    <property type="entry name" value="CDT1"/>
    <property type="match status" value="1"/>
</dbReference>
<dbReference type="InterPro" id="IPR036390">
    <property type="entry name" value="WH_DNA-bd_sf"/>
</dbReference>
<evidence type="ECO:0000259" key="4">
    <source>
        <dbReference type="SMART" id="SM01075"/>
    </source>
</evidence>
<dbReference type="GO" id="GO:0000278">
    <property type="term" value="P:mitotic cell cycle"/>
    <property type="evidence" value="ECO:0007669"/>
    <property type="project" value="TreeGrafter"/>
</dbReference>
<gene>
    <name evidence="5" type="ORF">JCGZ_17428</name>
</gene>
<dbReference type="GO" id="GO:0000076">
    <property type="term" value="P:DNA replication checkpoint signaling"/>
    <property type="evidence" value="ECO:0007669"/>
    <property type="project" value="TreeGrafter"/>
</dbReference>
<feature type="region of interest" description="Disordered" evidence="3">
    <location>
        <begin position="282"/>
        <end position="337"/>
    </location>
</feature>
<comment type="similarity">
    <text evidence="1">Belongs to the Cdt1 family.</text>
</comment>
<evidence type="ECO:0000256" key="3">
    <source>
        <dbReference type="SAM" id="MobiDB-lite"/>
    </source>
</evidence>
<dbReference type="GO" id="GO:0070182">
    <property type="term" value="F:DNA polymerase binding"/>
    <property type="evidence" value="ECO:0007669"/>
    <property type="project" value="TreeGrafter"/>
</dbReference>
<dbReference type="KEGG" id="jcu:105639948"/>
<dbReference type="STRING" id="180498.A0A067LBH1"/>
<dbReference type="Proteomes" id="UP000027138">
    <property type="component" value="Unassembled WGS sequence"/>
</dbReference>
<feature type="domain" description="CDT1 Geminin-binding" evidence="4">
    <location>
        <begin position="68"/>
        <end position="197"/>
    </location>
</feature>
<keyword evidence="6" id="KW-1185">Reference proteome</keyword>
<evidence type="ECO:0000256" key="2">
    <source>
        <dbReference type="ARBA" id="ARBA00023306"/>
    </source>
</evidence>
<dbReference type="GO" id="GO:0003677">
    <property type="term" value="F:DNA binding"/>
    <property type="evidence" value="ECO:0007669"/>
    <property type="project" value="InterPro"/>
</dbReference>
<dbReference type="SUPFAM" id="SSF46785">
    <property type="entry name" value="Winged helix' DNA-binding domain"/>
    <property type="match status" value="1"/>
</dbReference>
<dbReference type="InterPro" id="IPR032054">
    <property type="entry name" value="Cdt1_C"/>
</dbReference>
<dbReference type="InterPro" id="IPR045173">
    <property type="entry name" value="Cdt1"/>
</dbReference>
<proteinExistence type="inferred from homology"/>
<feature type="compositionally biased region" description="Low complexity" evidence="3">
    <location>
        <begin position="282"/>
        <end position="291"/>
    </location>
</feature>
<keyword evidence="2" id="KW-0131">Cell cycle</keyword>
<accession>A0A067LBH1</accession>
<dbReference type="CDD" id="cd08674">
    <property type="entry name" value="Cdt1_m"/>
    <property type="match status" value="1"/>
</dbReference>
<name>A0A067LBH1_JATCU</name>
<organism evidence="5 6">
    <name type="scientific">Jatropha curcas</name>
    <name type="common">Barbados nut</name>
    <dbReference type="NCBI Taxonomy" id="180498"/>
    <lineage>
        <taxon>Eukaryota</taxon>
        <taxon>Viridiplantae</taxon>
        <taxon>Streptophyta</taxon>
        <taxon>Embryophyta</taxon>
        <taxon>Tracheophyta</taxon>
        <taxon>Spermatophyta</taxon>
        <taxon>Magnoliopsida</taxon>
        <taxon>eudicotyledons</taxon>
        <taxon>Gunneridae</taxon>
        <taxon>Pentapetalae</taxon>
        <taxon>rosids</taxon>
        <taxon>fabids</taxon>
        <taxon>Malpighiales</taxon>
        <taxon>Euphorbiaceae</taxon>
        <taxon>Crotonoideae</taxon>
        <taxon>Jatropheae</taxon>
        <taxon>Jatropha</taxon>
    </lineage>
</organism>
<dbReference type="GO" id="GO:0030174">
    <property type="term" value="P:regulation of DNA-templated DNA replication initiation"/>
    <property type="evidence" value="ECO:0007669"/>
    <property type="project" value="InterPro"/>
</dbReference>
<dbReference type="Pfam" id="PF16679">
    <property type="entry name" value="CDT1_C"/>
    <property type="match status" value="1"/>
</dbReference>
<sequence length="563" mass="62793">MDGCRQNVLDSNSKKVIDAIDKATVHFPSPQKLGIAGNQNWESKFASQTPEKTNQSLNAKPKEAEVELLERHKAIIELFDSMTCSLRLLGLRKKSPTFQNICTQVEVLTRRKFSYGHLAQLKYLLHEAIQIDKILVHDKKTLCMKPEMEITLVFNEIEGHHEQSDFIALHQLFASRLTNYFTVHPEACDIPEAILPDPFNQSKRTAFGGEVSDIPEVKLPEPVSQSQTFATEQLLANASTEDLPTTVESEPPSKSSHMHPSFSRHFSEKIITEKDKTQLLTSSVPLSSVPSNMKNQDTEISKTTEHPDPSSKSDSETNLNTKYEQGKESPGTNSTSTTIHPILVQAINPQFSIDNNACGSPMWKLASSADNLMVETPAQSTPKRATPLSDDNHKSVASQKQASSSCTAAKRSLDFSLLEGNESACCEFLPDNISQTVDGSSAILQKVDESFGCDTEELKMSPSDFLHQQISVYLPRLVSLIHRIFQSVNYSTITKEELVHKIIVNSFDFDERRQVEEQIEILEKLVPDWICMKLAPSGDVLYCIKKASDLNSVQSRVAMIKSN</sequence>
<dbReference type="AlphaFoldDB" id="A0A067LBH1"/>
<evidence type="ECO:0000256" key="1">
    <source>
        <dbReference type="ARBA" id="ARBA00008356"/>
    </source>
</evidence>
<dbReference type="PANTHER" id="PTHR28637:SF13">
    <property type="entry name" value="EXPRESSED PROTEIN"/>
    <property type="match status" value="1"/>
</dbReference>
<feature type="region of interest" description="Disordered" evidence="3">
    <location>
        <begin position="376"/>
        <end position="401"/>
    </location>
</feature>
<feature type="compositionally biased region" description="Basic and acidic residues" evidence="3">
    <location>
        <begin position="296"/>
        <end position="315"/>
    </location>
</feature>